<evidence type="ECO:0000256" key="1">
    <source>
        <dbReference type="SAM" id="MobiDB-lite"/>
    </source>
</evidence>
<keyword evidence="3" id="KW-1185">Reference proteome</keyword>
<reference evidence="2" key="1">
    <citation type="journal article" date="2020" name="Stud. Mycol.">
        <title>101 Dothideomycetes genomes: a test case for predicting lifestyles and emergence of pathogens.</title>
        <authorList>
            <person name="Haridas S."/>
            <person name="Albert R."/>
            <person name="Binder M."/>
            <person name="Bloem J."/>
            <person name="Labutti K."/>
            <person name="Salamov A."/>
            <person name="Andreopoulos B."/>
            <person name="Baker S."/>
            <person name="Barry K."/>
            <person name="Bills G."/>
            <person name="Bluhm B."/>
            <person name="Cannon C."/>
            <person name="Castanera R."/>
            <person name="Culley D."/>
            <person name="Daum C."/>
            <person name="Ezra D."/>
            <person name="Gonzalez J."/>
            <person name="Henrissat B."/>
            <person name="Kuo A."/>
            <person name="Liang C."/>
            <person name="Lipzen A."/>
            <person name="Lutzoni F."/>
            <person name="Magnuson J."/>
            <person name="Mondo S."/>
            <person name="Nolan M."/>
            <person name="Ohm R."/>
            <person name="Pangilinan J."/>
            <person name="Park H.-J."/>
            <person name="Ramirez L."/>
            <person name="Alfaro M."/>
            <person name="Sun H."/>
            <person name="Tritt A."/>
            <person name="Yoshinaga Y."/>
            <person name="Zwiers L.-H."/>
            <person name="Turgeon B."/>
            <person name="Goodwin S."/>
            <person name="Spatafora J."/>
            <person name="Crous P."/>
            <person name="Grigoriev I."/>
        </authorList>
    </citation>
    <scope>NUCLEOTIDE SEQUENCE</scope>
    <source>
        <strain evidence="2">CBS 133067</strain>
    </source>
</reference>
<proteinExistence type="predicted"/>
<protein>
    <submittedName>
        <fullName evidence="2">Uncharacterized protein</fullName>
    </submittedName>
</protein>
<feature type="region of interest" description="Disordered" evidence="1">
    <location>
        <begin position="20"/>
        <end position="48"/>
    </location>
</feature>
<gene>
    <name evidence="2" type="ORF">NA57DRAFT_61006</name>
</gene>
<sequence length="181" mass="20301">MWPMYLMVYTYMSGAHSKEKIVSRHDSDNPQSLSNPTQQDTDSGAVECPVTKSYPARRRHWRCGIPGREVNDIMDFRNIPSSSVHDAPNVTPVDPALNEPAFQRPPTTRSDLVLYEPTFNEPASNEPAFDASGLQCLSPTLIDPTLIKPAFQRPLTTRSDLVLYEHAFNEPAFNPTTLRAN</sequence>
<feature type="compositionally biased region" description="Polar residues" evidence="1">
    <location>
        <begin position="29"/>
        <end position="42"/>
    </location>
</feature>
<dbReference type="Proteomes" id="UP000799772">
    <property type="component" value="Unassembled WGS sequence"/>
</dbReference>
<evidence type="ECO:0000313" key="3">
    <source>
        <dbReference type="Proteomes" id="UP000799772"/>
    </source>
</evidence>
<comment type="caution">
    <text evidence="2">The sequence shown here is derived from an EMBL/GenBank/DDBJ whole genome shotgun (WGS) entry which is preliminary data.</text>
</comment>
<evidence type="ECO:0000313" key="2">
    <source>
        <dbReference type="EMBL" id="KAF2093785.1"/>
    </source>
</evidence>
<organism evidence="2 3">
    <name type="scientific">Rhizodiscina lignyota</name>
    <dbReference type="NCBI Taxonomy" id="1504668"/>
    <lineage>
        <taxon>Eukaryota</taxon>
        <taxon>Fungi</taxon>
        <taxon>Dikarya</taxon>
        <taxon>Ascomycota</taxon>
        <taxon>Pezizomycotina</taxon>
        <taxon>Dothideomycetes</taxon>
        <taxon>Pleosporomycetidae</taxon>
        <taxon>Aulographales</taxon>
        <taxon>Rhizodiscinaceae</taxon>
        <taxon>Rhizodiscina</taxon>
    </lineage>
</organism>
<accession>A0A9P4I2H8</accession>
<name>A0A9P4I2H8_9PEZI</name>
<dbReference type="EMBL" id="ML978136">
    <property type="protein sequence ID" value="KAF2093785.1"/>
    <property type="molecule type" value="Genomic_DNA"/>
</dbReference>
<dbReference type="AlphaFoldDB" id="A0A9P4I2H8"/>